<protein>
    <submittedName>
        <fullName evidence="2">Uncharacterized protein</fullName>
    </submittedName>
</protein>
<accession>A0A1H6J1M2</accession>
<dbReference type="RefSeq" id="WP_074715517.1">
    <property type="nucleotide sequence ID" value="NZ_FNWV01000003.1"/>
</dbReference>
<dbReference type="Proteomes" id="UP000183190">
    <property type="component" value="Unassembled WGS sequence"/>
</dbReference>
<organism evidence="2 3">
    <name type="scientific">Ruminococcus flavefaciens</name>
    <dbReference type="NCBI Taxonomy" id="1265"/>
    <lineage>
        <taxon>Bacteria</taxon>
        <taxon>Bacillati</taxon>
        <taxon>Bacillota</taxon>
        <taxon>Clostridia</taxon>
        <taxon>Eubacteriales</taxon>
        <taxon>Oscillospiraceae</taxon>
        <taxon>Ruminococcus</taxon>
    </lineage>
</organism>
<sequence length="112" mass="12199">MISMKKLFAISSFAVIATVSMVSCTTKYTCTESGHTDSYIKVENDSTTSKGSGSANKVYYDGTGWWDISGKFTYDNGTVKITTGTYRNQTFTDVIDSASSSKLEICGKTYKS</sequence>
<gene>
    <name evidence="2" type="ORF">SAMN02910265_01271</name>
</gene>
<dbReference type="EMBL" id="FNWV01000003">
    <property type="protein sequence ID" value="SEH52750.1"/>
    <property type="molecule type" value="Genomic_DNA"/>
</dbReference>
<evidence type="ECO:0000313" key="2">
    <source>
        <dbReference type="EMBL" id="SEH52750.1"/>
    </source>
</evidence>
<proteinExistence type="predicted"/>
<name>A0A1H6J1M2_RUMFL</name>
<evidence type="ECO:0000256" key="1">
    <source>
        <dbReference type="SAM" id="SignalP"/>
    </source>
</evidence>
<reference evidence="2 3" key="1">
    <citation type="submission" date="2016-10" db="EMBL/GenBank/DDBJ databases">
        <authorList>
            <person name="de Groot N.N."/>
        </authorList>
    </citation>
    <scope>NUCLEOTIDE SEQUENCE [LARGE SCALE GENOMIC DNA]</scope>
    <source>
        <strain evidence="2 3">YAD2003</strain>
    </source>
</reference>
<dbReference type="PROSITE" id="PS51257">
    <property type="entry name" value="PROKAR_LIPOPROTEIN"/>
    <property type="match status" value="1"/>
</dbReference>
<evidence type="ECO:0000313" key="3">
    <source>
        <dbReference type="Proteomes" id="UP000183190"/>
    </source>
</evidence>
<feature type="signal peptide" evidence="1">
    <location>
        <begin position="1"/>
        <end position="17"/>
    </location>
</feature>
<keyword evidence="1" id="KW-0732">Signal</keyword>
<feature type="chain" id="PRO_5038763691" evidence="1">
    <location>
        <begin position="18"/>
        <end position="112"/>
    </location>
</feature>
<dbReference type="AlphaFoldDB" id="A0A1H6J1M2"/>